<dbReference type="Gene3D" id="3.40.50.12650">
    <property type="match status" value="1"/>
</dbReference>
<evidence type="ECO:0000259" key="13">
    <source>
        <dbReference type="Pfam" id="PF04893"/>
    </source>
</evidence>
<evidence type="ECO:0000256" key="9">
    <source>
        <dbReference type="ARBA" id="ARBA00023204"/>
    </source>
</evidence>
<dbReference type="Gene3D" id="3.60.15.10">
    <property type="entry name" value="Ribonuclease Z/Hydroxyacylglutathione hydrolase-like"/>
    <property type="match status" value="1"/>
</dbReference>
<dbReference type="InterPro" id="IPR036866">
    <property type="entry name" value="RibonucZ/Hydroxyglut_hydro"/>
</dbReference>
<dbReference type="Pfam" id="PF07522">
    <property type="entry name" value="DRMBL"/>
    <property type="match status" value="1"/>
</dbReference>
<evidence type="ECO:0000256" key="7">
    <source>
        <dbReference type="ARBA" id="ARBA00022989"/>
    </source>
</evidence>
<dbReference type="EMBL" id="OA882094">
    <property type="protein sequence ID" value="CAD7272738.1"/>
    <property type="molecule type" value="Genomic_DNA"/>
</dbReference>
<dbReference type="Pfam" id="PF04893">
    <property type="entry name" value="Yip1"/>
    <property type="match status" value="1"/>
</dbReference>
<feature type="transmembrane region" description="Helical" evidence="12">
    <location>
        <begin position="173"/>
        <end position="194"/>
    </location>
</feature>
<evidence type="ECO:0000256" key="5">
    <source>
        <dbReference type="ARBA" id="ARBA00022692"/>
    </source>
</evidence>
<feature type="domain" description="Yip1" evidence="13">
    <location>
        <begin position="80"/>
        <end position="197"/>
    </location>
</feature>
<dbReference type="AlphaFoldDB" id="A0A7R9G976"/>
<keyword evidence="5 12" id="KW-0812">Transmembrane</keyword>
<keyword evidence="9" id="KW-0234">DNA repair</keyword>
<feature type="domain" description="DNA repair metallo-beta-lactamase" evidence="14">
    <location>
        <begin position="743"/>
        <end position="834"/>
    </location>
</feature>
<name>A0A7R9G976_9CRUS</name>
<evidence type="ECO:0000256" key="8">
    <source>
        <dbReference type="ARBA" id="ARBA00023136"/>
    </source>
</evidence>
<evidence type="ECO:0000256" key="2">
    <source>
        <dbReference type="ARBA" id="ARBA00004141"/>
    </source>
</evidence>
<accession>A0A7R9G976</accession>
<dbReference type="EMBL" id="CAJPEX010000057">
    <property type="protein sequence ID" value="CAG0912890.1"/>
    <property type="molecule type" value="Genomic_DNA"/>
</dbReference>
<organism evidence="15">
    <name type="scientific">Notodromas monacha</name>
    <dbReference type="NCBI Taxonomy" id="399045"/>
    <lineage>
        <taxon>Eukaryota</taxon>
        <taxon>Metazoa</taxon>
        <taxon>Ecdysozoa</taxon>
        <taxon>Arthropoda</taxon>
        <taxon>Crustacea</taxon>
        <taxon>Oligostraca</taxon>
        <taxon>Ostracoda</taxon>
        <taxon>Podocopa</taxon>
        <taxon>Podocopida</taxon>
        <taxon>Cypridocopina</taxon>
        <taxon>Cypridoidea</taxon>
        <taxon>Cyprididae</taxon>
        <taxon>Notodromas</taxon>
    </lineage>
</organism>
<evidence type="ECO:0000256" key="11">
    <source>
        <dbReference type="SAM" id="MobiDB-lite"/>
    </source>
</evidence>
<dbReference type="GO" id="GO:0006303">
    <property type="term" value="P:double-strand break repair via nonhomologous end joining"/>
    <property type="evidence" value="ECO:0007669"/>
    <property type="project" value="TreeGrafter"/>
</dbReference>
<evidence type="ECO:0000256" key="4">
    <source>
        <dbReference type="ARBA" id="ARBA00010596"/>
    </source>
</evidence>
<dbReference type="GO" id="GO:0036297">
    <property type="term" value="P:interstrand cross-link repair"/>
    <property type="evidence" value="ECO:0007669"/>
    <property type="project" value="TreeGrafter"/>
</dbReference>
<feature type="transmembrane region" description="Helical" evidence="12">
    <location>
        <begin position="74"/>
        <end position="96"/>
    </location>
</feature>
<comment type="similarity">
    <text evidence="3">Belongs to the DNA repair metallo-beta-lactamase (DRMBL) family.</text>
</comment>
<sequence length="857" mass="95686">MSVEVSVTSDDEVEGQMNLPGNVPSGISRKGDTLEFNTLDEPIKDTFMRDVHAVAVKFKHVLYPTDNKTLLKDYLLSFAGDLWGPLILCTFLAVILQGEETDVSGSKHDGGPEFAEVFVLVWVGSMVVTLNSKLLGGTLSFFQSVCVLGYCLLPPSVSLIFCRLVLLFQQNTLLFLFRLLFTMTGFAYAVFAALKFLGDSQPANKKVLANESETFEEEKTFAEHSAEPALSKIYLMTHCISQACMADLSCIFIRASHYSDFRHPALKKMYGNSSESFTVKACEQTLEQDSPLKKIPAATLDKIKDELIRSTPSPSTKKIKLESPLSQKKICDYFSPSSKKAAIAGVRNVRCDLSGKFLNIPADPSPEDENLFRDDDSFPDEGGFFKPCPVKEENPILASPGSPARLLGELKHPDQLISTSLGIQENIDAPIIGTILQEETVSVNVSLESFPQGDDVDIDVDQELLRFSKREESKRRWGAILNSSAHPGFEQKAAPVKSVENNSMSAPKRRRLPPFKILQGTRIAVDCFDHGDDVPKVDFFFLSHFHYDHYRGLTKQWSKPVYCSLVTGNLVISKLGVKAELVTKLAMNSPIVVEDPHGKADFSVTLLDAHHCPGAVLFLFEMKNGITYLHTGDFRAHPKMESYPELRNIRINFLYLDTTYMKGDYTFPCQEEVVDAVCKMCEMETRSRTVKPLIVCGSYSIGKEKVWSGIAKRLSLKVWLQRDRRNTLKCLNDPELTALVGVKQEDCLVHVVPMAWLNVKVQYAGSIGKGNNRHTIAIRPTGWEFKPYKNMLTKITSNASITIYGAPYSEHSSTSELERFVKFFTPLSVIATVGRSDQRKEFEATANAWSRSILMKT</sequence>
<evidence type="ECO:0000259" key="14">
    <source>
        <dbReference type="Pfam" id="PF07522"/>
    </source>
</evidence>
<proteinExistence type="inferred from homology"/>
<evidence type="ECO:0000313" key="15">
    <source>
        <dbReference type="EMBL" id="CAD7272738.1"/>
    </source>
</evidence>
<reference evidence="15" key="1">
    <citation type="submission" date="2020-11" db="EMBL/GenBank/DDBJ databases">
        <authorList>
            <person name="Tran Van P."/>
        </authorList>
    </citation>
    <scope>NUCLEOTIDE SEQUENCE</scope>
</reference>
<dbReference type="PANTHER" id="PTHR23240">
    <property type="entry name" value="DNA CROSS-LINK REPAIR PROTEIN PSO2/SNM1-RELATED"/>
    <property type="match status" value="1"/>
</dbReference>
<gene>
    <name evidence="15" type="ORF">NMOB1V02_LOCUS660</name>
</gene>
<feature type="region of interest" description="Disordered" evidence="11">
    <location>
        <begin position="1"/>
        <end position="24"/>
    </location>
</feature>
<comment type="similarity">
    <text evidence="4">Belongs to the YIP1 family.</text>
</comment>
<comment type="subcellular location">
    <subcellularLocation>
        <location evidence="2">Membrane</location>
        <topology evidence="2">Multi-pass membrane protein</topology>
    </subcellularLocation>
    <subcellularLocation>
        <location evidence="1">Nucleus</location>
    </subcellularLocation>
</comment>
<evidence type="ECO:0000256" key="1">
    <source>
        <dbReference type="ARBA" id="ARBA00004123"/>
    </source>
</evidence>
<evidence type="ECO:0000256" key="3">
    <source>
        <dbReference type="ARBA" id="ARBA00010304"/>
    </source>
</evidence>
<keyword evidence="8 12" id="KW-0472">Membrane</keyword>
<dbReference type="GO" id="GO:0005634">
    <property type="term" value="C:nucleus"/>
    <property type="evidence" value="ECO:0007669"/>
    <property type="project" value="UniProtKB-SubCell"/>
</dbReference>
<dbReference type="PANTHER" id="PTHR23240:SF6">
    <property type="entry name" value="DNA CROSS-LINK REPAIR 1A PROTEIN"/>
    <property type="match status" value="1"/>
</dbReference>
<dbReference type="GO" id="GO:0035312">
    <property type="term" value="F:5'-3' DNA exonuclease activity"/>
    <property type="evidence" value="ECO:0007669"/>
    <property type="project" value="TreeGrafter"/>
</dbReference>
<dbReference type="OrthoDB" id="262529at2759"/>
<dbReference type="Proteomes" id="UP000678499">
    <property type="component" value="Unassembled WGS sequence"/>
</dbReference>
<evidence type="ECO:0000256" key="6">
    <source>
        <dbReference type="ARBA" id="ARBA00022763"/>
    </source>
</evidence>
<keyword evidence="6" id="KW-0227">DNA damage</keyword>
<feature type="transmembrane region" description="Helical" evidence="12">
    <location>
        <begin position="141"/>
        <end position="166"/>
    </location>
</feature>
<protein>
    <recommendedName>
        <fullName evidence="17">DNA cross-link repair 1A protein</fullName>
    </recommendedName>
</protein>
<keyword evidence="16" id="KW-1185">Reference proteome</keyword>
<dbReference type="SUPFAM" id="SSF56281">
    <property type="entry name" value="Metallo-hydrolase/oxidoreductase"/>
    <property type="match status" value="1"/>
</dbReference>
<evidence type="ECO:0000313" key="16">
    <source>
        <dbReference type="Proteomes" id="UP000678499"/>
    </source>
</evidence>
<dbReference type="CDD" id="cd16273">
    <property type="entry name" value="SNM1A-1C-like_MBL-fold"/>
    <property type="match status" value="1"/>
</dbReference>
<dbReference type="InterPro" id="IPR011084">
    <property type="entry name" value="DRMBL"/>
</dbReference>
<evidence type="ECO:0000256" key="12">
    <source>
        <dbReference type="SAM" id="Phobius"/>
    </source>
</evidence>
<dbReference type="GO" id="GO:0003684">
    <property type="term" value="F:damaged DNA binding"/>
    <property type="evidence" value="ECO:0007669"/>
    <property type="project" value="TreeGrafter"/>
</dbReference>
<evidence type="ECO:0000256" key="10">
    <source>
        <dbReference type="ARBA" id="ARBA00023242"/>
    </source>
</evidence>
<dbReference type="GO" id="GO:0016020">
    <property type="term" value="C:membrane"/>
    <property type="evidence" value="ECO:0007669"/>
    <property type="project" value="UniProtKB-SubCell"/>
</dbReference>
<dbReference type="InterPro" id="IPR006977">
    <property type="entry name" value="Yip1_dom"/>
</dbReference>
<keyword evidence="7 12" id="KW-1133">Transmembrane helix</keyword>
<keyword evidence="10" id="KW-0539">Nucleus</keyword>
<evidence type="ECO:0008006" key="17">
    <source>
        <dbReference type="Google" id="ProtNLM"/>
    </source>
</evidence>